<proteinExistence type="predicted"/>
<organism evidence="4 5">
    <name type="scientific">Psychroflexus aurantiacus</name>
    <dbReference type="NCBI Taxonomy" id="2709310"/>
    <lineage>
        <taxon>Bacteria</taxon>
        <taxon>Pseudomonadati</taxon>
        <taxon>Bacteroidota</taxon>
        <taxon>Flavobacteriia</taxon>
        <taxon>Flavobacteriales</taxon>
        <taxon>Flavobacteriaceae</taxon>
        <taxon>Psychroflexus</taxon>
    </lineage>
</organism>
<gene>
    <name evidence="4" type="ORF">G3567_05135</name>
</gene>
<evidence type="ECO:0000256" key="2">
    <source>
        <dbReference type="ARBA" id="ARBA00012438"/>
    </source>
</evidence>
<evidence type="ECO:0000259" key="3">
    <source>
        <dbReference type="PROSITE" id="PS50112"/>
    </source>
</evidence>
<keyword evidence="5" id="KW-1185">Reference proteome</keyword>
<dbReference type="EMBL" id="JAAIKD010000002">
    <property type="protein sequence ID" value="NEV93535.1"/>
    <property type="molecule type" value="Genomic_DNA"/>
</dbReference>
<comment type="caution">
    <text evidence="4">The sequence shown here is derived from an EMBL/GenBank/DDBJ whole genome shotgun (WGS) entry which is preliminary data.</text>
</comment>
<reference evidence="4 5" key="1">
    <citation type="submission" date="2020-02" db="EMBL/GenBank/DDBJ databases">
        <title>Flavobacteriaceae Psychroflexus bacterium YR1-1, complete genome.</title>
        <authorList>
            <person name="Li Y."/>
            <person name="Wu S."/>
        </authorList>
    </citation>
    <scope>NUCLEOTIDE SEQUENCE [LARGE SCALE GENOMIC DNA]</scope>
    <source>
        <strain evidence="4 5">YR1-1</strain>
    </source>
</reference>
<dbReference type="RefSeq" id="WP_164004245.1">
    <property type="nucleotide sequence ID" value="NZ_JAAIKD010000002.1"/>
</dbReference>
<dbReference type="Gene3D" id="3.30.450.20">
    <property type="entry name" value="PAS domain"/>
    <property type="match status" value="2"/>
</dbReference>
<dbReference type="CDD" id="cd00082">
    <property type="entry name" value="HisKA"/>
    <property type="match status" value="1"/>
</dbReference>
<dbReference type="InterPro" id="IPR035965">
    <property type="entry name" value="PAS-like_dom_sf"/>
</dbReference>
<dbReference type="NCBIfam" id="TIGR00229">
    <property type="entry name" value="sensory_box"/>
    <property type="match status" value="2"/>
</dbReference>
<evidence type="ECO:0000313" key="4">
    <source>
        <dbReference type="EMBL" id="NEV93535.1"/>
    </source>
</evidence>
<dbReference type="CDD" id="cd00130">
    <property type="entry name" value="PAS"/>
    <property type="match status" value="2"/>
</dbReference>
<dbReference type="SMART" id="SM00091">
    <property type="entry name" value="PAS"/>
    <property type="match status" value="2"/>
</dbReference>
<sequence length="343" mass="39764">MQNDILINIIPQSLKNSKLYDVVVTDLNGNYIFVNTSFQTRFSFIADDFIGKHSTITMHPEEHLKTEEIVIKCLSHPQHCFPVELRKPIENEKGYNWTQWEFSAMLNENQQPVGILCVGFDITGPGHNNLKLKEFQTKLTKTIESIPHPMLILDAERNINFINTEFEAVFGYSISEIVGKKLDMLFPKALEEKYKRLIDTYITENPKKLRVNHFRNFQNKNKENITVGVSLNSFVDDDKLNIIMIIEDLTMAKLNQDIIINQNNAFRHIAWKHSHELRKPVANILGLSNLLDLKNIESDTNYKTISYLKEAASELDLITQSIVKEASENEHEVKFEKNKRNLF</sequence>
<dbReference type="PROSITE" id="PS50112">
    <property type="entry name" value="PAS"/>
    <property type="match status" value="2"/>
</dbReference>
<dbReference type="InterPro" id="IPR000014">
    <property type="entry name" value="PAS"/>
</dbReference>
<name>A0A6B3R3V1_9FLAO</name>
<comment type="catalytic activity">
    <reaction evidence="1">
        <text>ATP + protein L-histidine = ADP + protein N-phospho-L-histidine.</text>
        <dbReference type="EC" id="2.7.13.3"/>
    </reaction>
</comment>
<dbReference type="InterPro" id="IPR003661">
    <property type="entry name" value="HisK_dim/P_dom"/>
</dbReference>
<accession>A0A6B3R3V1</accession>
<dbReference type="Proteomes" id="UP000478505">
    <property type="component" value="Unassembled WGS sequence"/>
</dbReference>
<dbReference type="AlphaFoldDB" id="A0A6B3R3V1"/>
<dbReference type="InterPro" id="IPR013767">
    <property type="entry name" value="PAS_fold"/>
</dbReference>
<evidence type="ECO:0000256" key="1">
    <source>
        <dbReference type="ARBA" id="ARBA00000085"/>
    </source>
</evidence>
<evidence type="ECO:0000313" key="5">
    <source>
        <dbReference type="Proteomes" id="UP000478505"/>
    </source>
</evidence>
<protein>
    <recommendedName>
        <fullName evidence="2">histidine kinase</fullName>
        <ecNumber evidence="2">2.7.13.3</ecNumber>
    </recommendedName>
</protein>
<dbReference type="SUPFAM" id="SSF55785">
    <property type="entry name" value="PYP-like sensor domain (PAS domain)"/>
    <property type="match status" value="2"/>
</dbReference>
<dbReference type="GO" id="GO:0000155">
    <property type="term" value="F:phosphorelay sensor kinase activity"/>
    <property type="evidence" value="ECO:0007669"/>
    <property type="project" value="InterPro"/>
</dbReference>
<dbReference type="EC" id="2.7.13.3" evidence="2"/>
<dbReference type="GO" id="GO:0006355">
    <property type="term" value="P:regulation of DNA-templated transcription"/>
    <property type="evidence" value="ECO:0007669"/>
    <property type="project" value="InterPro"/>
</dbReference>
<feature type="domain" description="PAS" evidence="3">
    <location>
        <begin position="135"/>
        <end position="205"/>
    </location>
</feature>
<feature type="domain" description="PAS" evidence="3">
    <location>
        <begin position="22"/>
        <end position="77"/>
    </location>
</feature>
<dbReference type="Pfam" id="PF00989">
    <property type="entry name" value="PAS"/>
    <property type="match status" value="2"/>
</dbReference>